<protein>
    <submittedName>
        <fullName evidence="2">Uncharacterized protein</fullName>
    </submittedName>
</protein>
<keyword evidence="1" id="KW-0472">Membrane</keyword>
<dbReference type="KEGG" id="bcom:BAUCODRAFT_170112"/>
<dbReference type="GeneID" id="19109421"/>
<evidence type="ECO:0000313" key="3">
    <source>
        <dbReference type="Proteomes" id="UP000011761"/>
    </source>
</evidence>
<dbReference type="AlphaFoldDB" id="M2NLU3"/>
<keyword evidence="3" id="KW-1185">Reference proteome</keyword>
<dbReference type="HOGENOM" id="CLU_2372449_0_0_1"/>
<dbReference type="EMBL" id="KB445550">
    <property type="protein sequence ID" value="EMD00465.1"/>
    <property type="molecule type" value="Genomic_DNA"/>
</dbReference>
<keyword evidence="1" id="KW-1133">Transmembrane helix</keyword>
<reference evidence="2 3" key="1">
    <citation type="journal article" date="2012" name="PLoS Pathog.">
        <title>Diverse lifestyles and strategies of plant pathogenesis encoded in the genomes of eighteen Dothideomycetes fungi.</title>
        <authorList>
            <person name="Ohm R.A."/>
            <person name="Feau N."/>
            <person name="Henrissat B."/>
            <person name="Schoch C.L."/>
            <person name="Horwitz B.A."/>
            <person name="Barry K.W."/>
            <person name="Condon B.J."/>
            <person name="Copeland A.C."/>
            <person name="Dhillon B."/>
            <person name="Glaser F."/>
            <person name="Hesse C.N."/>
            <person name="Kosti I."/>
            <person name="LaButti K."/>
            <person name="Lindquist E.A."/>
            <person name="Lucas S."/>
            <person name="Salamov A.A."/>
            <person name="Bradshaw R.E."/>
            <person name="Ciuffetti L."/>
            <person name="Hamelin R.C."/>
            <person name="Kema G.H.J."/>
            <person name="Lawrence C."/>
            <person name="Scott J.A."/>
            <person name="Spatafora J.W."/>
            <person name="Turgeon B.G."/>
            <person name="de Wit P.J.G.M."/>
            <person name="Zhong S."/>
            <person name="Goodwin S.B."/>
            <person name="Grigoriev I.V."/>
        </authorList>
    </citation>
    <scope>NUCLEOTIDE SEQUENCE [LARGE SCALE GENOMIC DNA]</scope>
    <source>
        <strain evidence="2 3">UAMH 10762</strain>
    </source>
</reference>
<evidence type="ECO:0000256" key="1">
    <source>
        <dbReference type="SAM" id="Phobius"/>
    </source>
</evidence>
<evidence type="ECO:0000313" key="2">
    <source>
        <dbReference type="EMBL" id="EMD00465.1"/>
    </source>
</evidence>
<keyword evidence="1" id="KW-0812">Transmembrane</keyword>
<dbReference type="RefSeq" id="XP_007671649.1">
    <property type="nucleotide sequence ID" value="XM_007673459.1"/>
</dbReference>
<sequence>MLELLRAFQALSRVLDLIIGCVYAAGINGVALPISRLMGREGSKLSQKVWTRTFSDHVARRRIDSLVFHTRLRPRPAVMMRIIRLIAAFRPRLRS</sequence>
<accession>M2NLU3</accession>
<feature type="transmembrane region" description="Helical" evidence="1">
    <location>
        <begin position="14"/>
        <end position="34"/>
    </location>
</feature>
<proteinExistence type="predicted"/>
<gene>
    <name evidence="2" type="ORF">BAUCODRAFT_170112</name>
</gene>
<name>M2NLU3_BAUPA</name>
<dbReference type="Proteomes" id="UP000011761">
    <property type="component" value="Unassembled WGS sequence"/>
</dbReference>
<organism evidence="2 3">
    <name type="scientific">Baudoinia panamericana (strain UAMH 10762)</name>
    <name type="common">Angels' share fungus</name>
    <name type="synonym">Baudoinia compniacensis (strain UAMH 10762)</name>
    <dbReference type="NCBI Taxonomy" id="717646"/>
    <lineage>
        <taxon>Eukaryota</taxon>
        <taxon>Fungi</taxon>
        <taxon>Dikarya</taxon>
        <taxon>Ascomycota</taxon>
        <taxon>Pezizomycotina</taxon>
        <taxon>Dothideomycetes</taxon>
        <taxon>Dothideomycetidae</taxon>
        <taxon>Mycosphaerellales</taxon>
        <taxon>Teratosphaeriaceae</taxon>
        <taxon>Baudoinia</taxon>
    </lineage>
</organism>